<keyword evidence="2" id="KW-1185">Reference proteome</keyword>
<sequence length="84" mass="9682">MVFPKPTGWYDEQQDFQRTVGYVSLLGYVLCTHRHSICVLRTHVQSPVVRPDLNQFHACHRRGAGRPHTVLRLATDGSTRQPRE</sequence>
<comment type="caution">
    <text evidence="1">The sequence shown here is derived from an EMBL/GenBank/DDBJ whole genome shotgun (WGS) entry which is preliminary data.</text>
</comment>
<dbReference type="EMBL" id="JAZGUE010000003">
    <property type="protein sequence ID" value="KAL2268711.1"/>
    <property type="molecule type" value="Genomic_DNA"/>
</dbReference>
<name>A0ABR4DED3_9PEZI</name>
<gene>
    <name evidence="1" type="ORF">VTJ83DRAFT_3557</name>
</gene>
<accession>A0ABR4DED3</accession>
<organism evidence="1 2">
    <name type="scientific">Remersonia thermophila</name>
    <dbReference type="NCBI Taxonomy" id="72144"/>
    <lineage>
        <taxon>Eukaryota</taxon>
        <taxon>Fungi</taxon>
        <taxon>Dikarya</taxon>
        <taxon>Ascomycota</taxon>
        <taxon>Pezizomycotina</taxon>
        <taxon>Sordariomycetes</taxon>
        <taxon>Sordariomycetidae</taxon>
        <taxon>Sordariales</taxon>
        <taxon>Sordariales incertae sedis</taxon>
        <taxon>Remersonia</taxon>
    </lineage>
</organism>
<evidence type="ECO:0000313" key="2">
    <source>
        <dbReference type="Proteomes" id="UP001600064"/>
    </source>
</evidence>
<dbReference type="Proteomes" id="UP001600064">
    <property type="component" value="Unassembled WGS sequence"/>
</dbReference>
<dbReference type="GeneID" id="98124592"/>
<proteinExistence type="predicted"/>
<reference evidence="1 2" key="1">
    <citation type="journal article" date="2024" name="Commun. Biol.">
        <title>Comparative genomic analysis of thermophilic fungi reveals convergent evolutionary adaptations and gene losses.</title>
        <authorList>
            <person name="Steindorff A.S."/>
            <person name="Aguilar-Pontes M.V."/>
            <person name="Robinson A.J."/>
            <person name="Andreopoulos B."/>
            <person name="LaButti K."/>
            <person name="Kuo A."/>
            <person name="Mondo S."/>
            <person name="Riley R."/>
            <person name="Otillar R."/>
            <person name="Haridas S."/>
            <person name="Lipzen A."/>
            <person name="Grimwood J."/>
            <person name="Schmutz J."/>
            <person name="Clum A."/>
            <person name="Reid I.D."/>
            <person name="Moisan M.C."/>
            <person name="Butler G."/>
            <person name="Nguyen T.T.M."/>
            <person name="Dewar K."/>
            <person name="Conant G."/>
            <person name="Drula E."/>
            <person name="Henrissat B."/>
            <person name="Hansel C."/>
            <person name="Singer S."/>
            <person name="Hutchinson M.I."/>
            <person name="de Vries R.P."/>
            <person name="Natvig D.O."/>
            <person name="Powell A.J."/>
            <person name="Tsang A."/>
            <person name="Grigoriev I.V."/>
        </authorList>
    </citation>
    <scope>NUCLEOTIDE SEQUENCE [LARGE SCALE GENOMIC DNA]</scope>
    <source>
        <strain evidence="1 2">ATCC 22073</strain>
    </source>
</reference>
<protein>
    <submittedName>
        <fullName evidence="1">Uncharacterized protein</fullName>
    </submittedName>
</protein>
<dbReference type="RefSeq" id="XP_070867435.1">
    <property type="nucleotide sequence ID" value="XM_071009948.1"/>
</dbReference>
<evidence type="ECO:0000313" key="1">
    <source>
        <dbReference type="EMBL" id="KAL2268711.1"/>
    </source>
</evidence>